<keyword evidence="1" id="KW-0238">DNA-binding</keyword>
<name>A0ABU8SH30_9LACO</name>
<keyword evidence="2" id="KW-0472">Membrane</keyword>
<keyword evidence="5" id="KW-1185">Reference proteome</keyword>
<feature type="transmembrane region" description="Helical" evidence="2">
    <location>
        <begin position="76"/>
        <end position="98"/>
    </location>
</feature>
<feature type="transmembrane region" description="Helical" evidence="2">
    <location>
        <begin position="104"/>
        <end position="123"/>
    </location>
</feature>
<comment type="caution">
    <text evidence="4">The sequence shown here is derived from an EMBL/GenBank/DDBJ whole genome shotgun (WGS) entry which is preliminary data.</text>
</comment>
<evidence type="ECO:0000256" key="2">
    <source>
        <dbReference type="SAM" id="Phobius"/>
    </source>
</evidence>
<accession>A0ABU8SH30</accession>
<feature type="transmembrane region" description="Helical" evidence="2">
    <location>
        <begin position="135"/>
        <end position="157"/>
    </location>
</feature>
<evidence type="ECO:0000259" key="3">
    <source>
        <dbReference type="PROSITE" id="PS50943"/>
    </source>
</evidence>
<dbReference type="EMBL" id="JAWMWG010000001">
    <property type="protein sequence ID" value="MEJ6347987.1"/>
    <property type="molecule type" value="Genomic_DNA"/>
</dbReference>
<dbReference type="Proteomes" id="UP001377804">
    <property type="component" value="Unassembled WGS sequence"/>
</dbReference>
<reference evidence="4 5" key="1">
    <citation type="submission" date="2023-10" db="EMBL/GenBank/DDBJ databases">
        <title>Holzapfeliella saturejae sp. nov. isolated from Satureja montana flowers.</title>
        <authorList>
            <person name="Alcantara C."/>
            <person name="Zuniga M."/>
            <person name="Landete J.M."/>
            <person name="Monedero V."/>
        </authorList>
    </citation>
    <scope>NUCLEOTIDE SEQUENCE [LARGE SCALE GENOMIC DNA]</scope>
    <source>
        <strain evidence="4 5">He02</strain>
    </source>
</reference>
<dbReference type="InterPro" id="IPR010982">
    <property type="entry name" value="Lambda_DNA-bd_dom_sf"/>
</dbReference>
<dbReference type="InterPro" id="IPR001387">
    <property type="entry name" value="Cro/C1-type_HTH"/>
</dbReference>
<keyword evidence="2" id="KW-1133">Transmembrane helix</keyword>
<evidence type="ECO:0000256" key="1">
    <source>
        <dbReference type="ARBA" id="ARBA00023125"/>
    </source>
</evidence>
<dbReference type="RefSeq" id="WP_339968733.1">
    <property type="nucleotide sequence ID" value="NZ_JAWMWG010000001.1"/>
</dbReference>
<organism evidence="4 5">
    <name type="scientific">Holzapfeliella saturejae</name>
    <dbReference type="NCBI Taxonomy" id="3082953"/>
    <lineage>
        <taxon>Bacteria</taxon>
        <taxon>Bacillati</taxon>
        <taxon>Bacillota</taxon>
        <taxon>Bacilli</taxon>
        <taxon>Lactobacillales</taxon>
        <taxon>Lactobacillaceae</taxon>
        <taxon>Holzapfeliella</taxon>
    </lineage>
</organism>
<evidence type="ECO:0000313" key="4">
    <source>
        <dbReference type="EMBL" id="MEJ6347987.1"/>
    </source>
</evidence>
<feature type="domain" description="HTH cro/C1-type" evidence="3">
    <location>
        <begin position="7"/>
        <end position="61"/>
    </location>
</feature>
<dbReference type="Pfam" id="PF01381">
    <property type="entry name" value="HTH_3"/>
    <property type="match status" value="1"/>
</dbReference>
<proteinExistence type="predicted"/>
<dbReference type="CDD" id="cd00093">
    <property type="entry name" value="HTH_XRE"/>
    <property type="match status" value="1"/>
</dbReference>
<keyword evidence="2" id="KW-0812">Transmembrane</keyword>
<dbReference type="SUPFAM" id="SSF47413">
    <property type="entry name" value="lambda repressor-like DNA-binding domains"/>
    <property type="match status" value="1"/>
</dbReference>
<evidence type="ECO:0000313" key="5">
    <source>
        <dbReference type="Proteomes" id="UP001377804"/>
    </source>
</evidence>
<protein>
    <submittedName>
        <fullName evidence="4">Helix-turn-helix domain-containing protein</fullName>
    </submittedName>
</protein>
<dbReference type="PROSITE" id="PS50943">
    <property type="entry name" value="HTH_CROC1"/>
    <property type="match status" value="1"/>
</dbReference>
<dbReference type="PANTHER" id="PTHR46558:SF13">
    <property type="entry name" value="HTH-TYPE TRANSCRIPTIONAL REGULATOR IMMR"/>
    <property type="match status" value="1"/>
</dbReference>
<dbReference type="SMART" id="SM00530">
    <property type="entry name" value="HTH_XRE"/>
    <property type="match status" value="1"/>
</dbReference>
<dbReference type="Gene3D" id="1.10.260.40">
    <property type="entry name" value="lambda repressor-like DNA-binding domains"/>
    <property type="match status" value="1"/>
</dbReference>
<sequence>MSVADRLKQIRQQAQLSQEELAKRLYVTRQTISRWETGTREPSLSALTDIAKIYQISINELLGGELIVKKKKLNGFAILGLVVFNLAFLGTVGFLLAFVLFTMYFLGTMSLVSTVIGIYQMIFPSTFQTVDMAMNYPWLILLLPIFGILILIGAVYLTKFLTRYGYRYFKYSLSKSYYEVS</sequence>
<dbReference type="PANTHER" id="PTHR46558">
    <property type="entry name" value="TRACRIPTIONAL REGULATORY PROTEIN-RELATED-RELATED"/>
    <property type="match status" value="1"/>
</dbReference>
<gene>
    <name evidence="4" type="ORF">R4Y45_01930</name>
</gene>